<organism evidence="4">
    <name type="scientific">Brassica napus</name>
    <name type="common">Rape</name>
    <dbReference type="NCBI Taxonomy" id="3708"/>
    <lineage>
        <taxon>Eukaryota</taxon>
        <taxon>Viridiplantae</taxon>
        <taxon>Streptophyta</taxon>
        <taxon>Embryophyta</taxon>
        <taxon>Tracheophyta</taxon>
        <taxon>Spermatophyta</taxon>
        <taxon>Magnoliopsida</taxon>
        <taxon>eudicotyledons</taxon>
        <taxon>Gunneridae</taxon>
        <taxon>Pentapetalae</taxon>
        <taxon>rosids</taxon>
        <taxon>malvids</taxon>
        <taxon>Brassicales</taxon>
        <taxon>Brassicaceae</taxon>
        <taxon>Brassiceae</taxon>
        <taxon>Brassica</taxon>
    </lineage>
</organism>
<dbReference type="InterPro" id="IPR000157">
    <property type="entry name" value="TIR_dom"/>
</dbReference>
<keyword evidence="1" id="KW-0520">NAD</keyword>
<dbReference type="Proteomes" id="UP001295469">
    <property type="component" value="Chromosome C07"/>
</dbReference>
<evidence type="ECO:0000259" key="3">
    <source>
        <dbReference type="PROSITE" id="PS50104"/>
    </source>
</evidence>
<evidence type="ECO:0000256" key="2">
    <source>
        <dbReference type="SAM" id="MobiDB-lite"/>
    </source>
</evidence>
<accession>A0A816NBR7</accession>
<dbReference type="InterPro" id="IPR035897">
    <property type="entry name" value="Toll_tir_struct_dom_sf"/>
</dbReference>
<feature type="region of interest" description="Disordered" evidence="2">
    <location>
        <begin position="31"/>
        <end position="57"/>
    </location>
</feature>
<feature type="domain" description="TIR" evidence="3">
    <location>
        <begin position="60"/>
        <end position="161"/>
    </location>
</feature>
<proteinExistence type="predicted"/>
<dbReference type="AlphaFoldDB" id="A0A816NBR7"/>
<dbReference type="Pfam" id="PF01582">
    <property type="entry name" value="TIR"/>
    <property type="match status" value="1"/>
</dbReference>
<sequence>MDFSLFLNIVAAALGFFLIFRKLRSHHENEESDSSSLSTSSTPSALSPSSASPSSSSHVWMYDVFPSFRGEDVRYNFLSHIKKEFKRKTITFFNDNGIERGESIAPELIRGIRGSKIAIVLLSRNYASSKWCLEELVEIMKCRQRRAYVYLKRHLKNLGPK</sequence>
<dbReference type="GO" id="GO:0007165">
    <property type="term" value="P:signal transduction"/>
    <property type="evidence" value="ECO:0007669"/>
    <property type="project" value="InterPro"/>
</dbReference>
<gene>
    <name evidence="4" type="ORF">DARMORV10_C07P51510.1</name>
</gene>
<dbReference type="PROSITE" id="PS50104">
    <property type="entry name" value="TIR"/>
    <property type="match status" value="1"/>
</dbReference>
<feature type="compositionally biased region" description="Low complexity" evidence="2">
    <location>
        <begin position="34"/>
        <end position="57"/>
    </location>
</feature>
<dbReference type="PANTHER" id="PTHR32009">
    <property type="entry name" value="TMV RESISTANCE PROTEIN N-LIKE"/>
    <property type="match status" value="1"/>
</dbReference>
<evidence type="ECO:0000313" key="4">
    <source>
        <dbReference type="EMBL" id="CAF2026416.1"/>
    </source>
</evidence>
<dbReference type="EMBL" id="HG994371">
    <property type="protein sequence ID" value="CAF2026416.1"/>
    <property type="molecule type" value="Genomic_DNA"/>
</dbReference>
<name>A0A816NBR7_BRANA</name>
<reference evidence="4" key="1">
    <citation type="submission" date="2021-01" db="EMBL/GenBank/DDBJ databases">
        <authorList>
            <consortium name="Genoscope - CEA"/>
            <person name="William W."/>
        </authorList>
    </citation>
    <scope>NUCLEOTIDE SEQUENCE</scope>
</reference>
<dbReference type="Gene3D" id="3.40.50.10140">
    <property type="entry name" value="Toll/interleukin-1 receptor homology (TIR) domain"/>
    <property type="match status" value="1"/>
</dbReference>
<dbReference type="SMART" id="SM00255">
    <property type="entry name" value="TIR"/>
    <property type="match status" value="1"/>
</dbReference>
<evidence type="ECO:0000256" key="1">
    <source>
        <dbReference type="ARBA" id="ARBA00023027"/>
    </source>
</evidence>
<dbReference type="PANTHER" id="PTHR32009:SF140">
    <property type="entry name" value="TIR DOMAIN-CONTAINING PROTEIN"/>
    <property type="match status" value="1"/>
</dbReference>
<protein>
    <submittedName>
        <fullName evidence="4">(rape) hypothetical protein</fullName>
    </submittedName>
</protein>
<dbReference type="SUPFAM" id="SSF52200">
    <property type="entry name" value="Toll/Interleukin receptor TIR domain"/>
    <property type="match status" value="1"/>
</dbReference>